<dbReference type="Gene3D" id="2.60.40.10">
    <property type="entry name" value="Immunoglobulins"/>
    <property type="match status" value="1"/>
</dbReference>
<feature type="non-terminal residue" evidence="1">
    <location>
        <position position="1"/>
    </location>
</feature>
<dbReference type="AlphaFoldDB" id="A0A4Y7U425"/>
<gene>
    <name evidence="1" type="ORF">D0809_26905</name>
</gene>
<dbReference type="RefSeq" id="WP_170208127.1">
    <property type="nucleotide sequence ID" value="NZ_QWDN01000495.1"/>
</dbReference>
<accession>A0A4Y7U425</accession>
<dbReference type="Proteomes" id="UP000298340">
    <property type="component" value="Unassembled WGS sequence"/>
</dbReference>
<proteinExistence type="predicted"/>
<protein>
    <recommendedName>
        <fullName evidence="3">Cadherin domain-containing protein</fullName>
    </recommendedName>
</protein>
<dbReference type="InterPro" id="IPR013783">
    <property type="entry name" value="Ig-like_fold"/>
</dbReference>
<name>A0A4Y7U425_9FLAO</name>
<sequence>LTDTENHKITVTSPNAPTWATFEVTGGELAIKLAPGYETAGTYTLNYTAIDELGAAAEMAFEVKVLKTNRAPVVISSEELVYSKLNYFDVRQFAAYFSEPDADKMTFNATVANENIVSVTIGQELGQYVIETHAA</sequence>
<evidence type="ECO:0000313" key="2">
    <source>
        <dbReference type="Proteomes" id="UP000298340"/>
    </source>
</evidence>
<evidence type="ECO:0000313" key="1">
    <source>
        <dbReference type="EMBL" id="TEB41166.1"/>
    </source>
</evidence>
<evidence type="ECO:0008006" key="3">
    <source>
        <dbReference type="Google" id="ProtNLM"/>
    </source>
</evidence>
<feature type="non-terminal residue" evidence="1">
    <location>
        <position position="135"/>
    </location>
</feature>
<comment type="caution">
    <text evidence="1">The sequence shown here is derived from an EMBL/GenBank/DDBJ whole genome shotgun (WGS) entry which is preliminary data.</text>
</comment>
<organism evidence="1 2">
    <name type="scientific">Flavobacterium circumlabens</name>
    <dbReference type="NCBI Taxonomy" id="2133765"/>
    <lineage>
        <taxon>Bacteria</taxon>
        <taxon>Pseudomonadati</taxon>
        <taxon>Bacteroidota</taxon>
        <taxon>Flavobacteriia</taxon>
        <taxon>Flavobacteriales</taxon>
        <taxon>Flavobacteriaceae</taxon>
        <taxon>Flavobacterium</taxon>
    </lineage>
</organism>
<reference evidence="1 2" key="1">
    <citation type="journal article" date="2018" name="Syst. Appl. Microbiol.">
        <title>Flavobacterium circumlabens sp. nov. and Flavobacterium cupreum sp. nov., two psychrotrophic species isolated from Antarctic environmental samples.</title>
        <authorList>
            <person name="Kralova S."/>
            <person name="Busse H.J."/>
            <person name="Svec P."/>
            <person name="Maslanova I."/>
            <person name="Stankova E."/>
            <person name="Bartak M."/>
            <person name="Sedlacek I."/>
        </authorList>
    </citation>
    <scope>NUCLEOTIDE SEQUENCE [LARGE SCALE GENOMIC DNA]</scope>
    <source>
        <strain evidence="1 2">CCM 8828</strain>
    </source>
</reference>
<dbReference type="EMBL" id="QWDN01000495">
    <property type="protein sequence ID" value="TEB41166.1"/>
    <property type="molecule type" value="Genomic_DNA"/>
</dbReference>